<proteinExistence type="predicted"/>
<protein>
    <submittedName>
        <fullName evidence="1">Uncharacterized protein</fullName>
    </submittedName>
</protein>
<dbReference type="EMBL" id="JASAVS010000045">
    <property type="protein sequence ID" value="MDP8086408.1"/>
    <property type="molecule type" value="Genomic_DNA"/>
</dbReference>
<evidence type="ECO:0000313" key="1">
    <source>
        <dbReference type="EMBL" id="MDP8086408.1"/>
    </source>
</evidence>
<accession>A0ABT9JNM4</accession>
<dbReference type="RefSeq" id="WP_306400423.1">
    <property type="nucleotide sequence ID" value="NZ_JASAVS010000045.1"/>
</dbReference>
<reference evidence="1 2" key="1">
    <citation type="journal article" date="2023" name="Front. Microbiol.">
        <title>Phylogeography and host specificity of Pasteurellaceae pathogenic to sea-farmed fish in the north-east Atlantic.</title>
        <authorList>
            <person name="Gulla S."/>
            <person name="Colquhoun D.J."/>
            <person name="Olsen A.B."/>
            <person name="Spilsberg B."/>
            <person name="Lagesen K."/>
            <person name="Aakesson C.P."/>
            <person name="Strom S."/>
            <person name="Manji F."/>
            <person name="Birkbeck T.H."/>
            <person name="Nilsen H.K."/>
        </authorList>
    </citation>
    <scope>NUCLEOTIDE SEQUENCE [LARGE SCALE GENOMIC DNA]</scope>
    <source>
        <strain evidence="1 2">VIO11850</strain>
    </source>
</reference>
<evidence type="ECO:0000313" key="2">
    <source>
        <dbReference type="Proteomes" id="UP001224812"/>
    </source>
</evidence>
<dbReference type="Proteomes" id="UP001224812">
    <property type="component" value="Unassembled WGS sequence"/>
</dbReference>
<keyword evidence="2" id="KW-1185">Reference proteome</keyword>
<sequence length="69" mass="6924">MAIVQDSGLTLAKTDATANKGAVYTLGLDAAKVKDITGTTNLATEYLKVDGSNMGGDAAKSTFGSVVGK</sequence>
<feature type="non-terminal residue" evidence="1">
    <location>
        <position position="69"/>
    </location>
</feature>
<name>A0ABT9JNM4_9PAST</name>
<organism evidence="1 2">
    <name type="scientific">Phocoenobacter skyensis</name>
    <dbReference type="NCBI Taxonomy" id="97481"/>
    <lineage>
        <taxon>Bacteria</taxon>
        <taxon>Pseudomonadati</taxon>
        <taxon>Pseudomonadota</taxon>
        <taxon>Gammaproteobacteria</taxon>
        <taxon>Pasteurellales</taxon>
        <taxon>Pasteurellaceae</taxon>
        <taxon>Phocoenobacter</taxon>
    </lineage>
</organism>
<comment type="caution">
    <text evidence="1">The sequence shown here is derived from an EMBL/GenBank/DDBJ whole genome shotgun (WGS) entry which is preliminary data.</text>
</comment>
<gene>
    <name evidence="1" type="ORF">QJT92_10835</name>
</gene>